<sequence>MPPSHTPLHWINLGIHITFGTAALGLGLVAICSQKGGRLHTRSGRLFLYAYLVVIVTAAIGLLVFDFRSFLAVVTLLSFYDVFAGYRALQLRGNRPELQDLLASILGLLTPFLFILIMRYLHQPWSPVLTWSILGSLATISGYDLLRNILPSAWLKRTWVQEHLVKMMSAYIAITSAFAGTVFARYMPWSAIVPSILGTAVSCGFLIAGPRAWKRGRQRVLVP</sequence>
<feature type="transmembrane region" description="Helical" evidence="1">
    <location>
        <begin position="46"/>
        <end position="64"/>
    </location>
</feature>
<feature type="transmembrane region" description="Helical" evidence="1">
    <location>
        <begin position="13"/>
        <end position="34"/>
    </location>
</feature>
<gene>
    <name evidence="2" type="ORF">HDF17_001476</name>
</gene>
<evidence type="ECO:0008006" key="4">
    <source>
        <dbReference type="Google" id="ProtNLM"/>
    </source>
</evidence>
<evidence type="ECO:0000313" key="2">
    <source>
        <dbReference type="EMBL" id="NYF79189.1"/>
    </source>
</evidence>
<feature type="transmembrane region" description="Helical" evidence="1">
    <location>
        <begin position="128"/>
        <end position="146"/>
    </location>
</feature>
<organism evidence="2 3">
    <name type="scientific">Granulicella arctica</name>
    <dbReference type="NCBI Taxonomy" id="940613"/>
    <lineage>
        <taxon>Bacteria</taxon>
        <taxon>Pseudomonadati</taxon>
        <taxon>Acidobacteriota</taxon>
        <taxon>Terriglobia</taxon>
        <taxon>Terriglobales</taxon>
        <taxon>Acidobacteriaceae</taxon>
        <taxon>Granulicella</taxon>
    </lineage>
</organism>
<feature type="transmembrane region" description="Helical" evidence="1">
    <location>
        <begin position="167"/>
        <end position="186"/>
    </location>
</feature>
<name>A0A7Y9PFZ4_9BACT</name>
<feature type="transmembrane region" description="Helical" evidence="1">
    <location>
        <begin position="101"/>
        <end position="122"/>
    </location>
</feature>
<reference evidence="2 3" key="1">
    <citation type="submission" date="2020-07" db="EMBL/GenBank/DDBJ databases">
        <title>Genomic Encyclopedia of Type Strains, Phase IV (KMG-V): Genome sequencing to study the core and pangenomes of soil and plant-associated prokaryotes.</title>
        <authorList>
            <person name="Whitman W."/>
        </authorList>
    </citation>
    <scope>NUCLEOTIDE SEQUENCE [LARGE SCALE GENOMIC DNA]</scope>
    <source>
        <strain evidence="2 3">X4EP2</strain>
    </source>
</reference>
<protein>
    <recommendedName>
        <fullName evidence="4">DUF2306 domain-containing protein</fullName>
    </recommendedName>
</protein>
<proteinExistence type="predicted"/>
<evidence type="ECO:0000313" key="3">
    <source>
        <dbReference type="Proteomes" id="UP000589520"/>
    </source>
</evidence>
<dbReference type="AlphaFoldDB" id="A0A7Y9PFZ4"/>
<keyword evidence="1" id="KW-0472">Membrane</keyword>
<comment type="caution">
    <text evidence="2">The sequence shown here is derived from an EMBL/GenBank/DDBJ whole genome shotgun (WGS) entry which is preliminary data.</text>
</comment>
<dbReference type="Proteomes" id="UP000589520">
    <property type="component" value="Unassembled WGS sequence"/>
</dbReference>
<accession>A0A7Y9PFZ4</accession>
<evidence type="ECO:0000256" key="1">
    <source>
        <dbReference type="SAM" id="Phobius"/>
    </source>
</evidence>
<keyword evidence="1" id="KW-1133">Transmembrane helix</keyword>
<keyword evidence="1" id="KW-0812">Transmembrane</keyword>
<feature type="transmembrane region" description="Helical" evidence="1">
    <location>
        <begin position="192"/>
        <end position="209"/>
    </location>
</feature>
<dbReference type="EMBL" id="JACCCW010000001">
    <property type="protein sequence ID" value="NYF79189.1"/>
    <property type="molecule type" value="Genomic_DNA"/>
</dbReference>
<dbReference type="RefSeq" id="WP_179489239.1">
    <property type="nucleotide sequence ID" value="NZ_JACCCW010000001.1"/>
</dbReference>
<keyword evidence="3" id="KW-1185">Reference proteome</keyword>
<feature type="transmembrane region" description="Helical" evidence="1">
    <location>
        <begin position="70"/>
        <end position="89"/>
    </location>
</feature>